<comment type="caution">
    <text evidence="2">The sequence shown here is derived from an EMBL/GenBank/DDBJ whole genome shotgun (WGS) entry which is preliminary data.</text>
</comment>
<dbReference type="SMART" id="SM00028">
    <property type="entry name" value="TPR"/>
    <property type="match status" value="4"/>
</dbReference>
<dbReference type="PANTHER" id="PTHR36350:SF3">
    <property type="entry name" value="TRANSMEMBRANE PROTEIN"/>
    <property type="match status" value="1"/>
</dbReference>
<evidence type="ECO:0000313" key="3">
    <source>
        <dbReference type="Proteomes" id="UP001159364"/>
    </source>
</evidence>
<keyword evidence="1" id="KW-0802">TPR repeat</keyword>
<dbReference type="Proteomes" id="UP001159364">
    <property type="component" value="Linkage Group LG02"/>
</dbReference>
<dbReference type="PANTHER" id="PTHR36350">
    <property type="entry name" value="TRANSMEMBRANE PROTEIN"/>
    <property type="match status" value="1"/>
</dbReference>
<name>A0AAV8TWB6_9ROSI</name>
<gene>
    <name evidence="2" type="ORF">K2173_026514</name>
</gene>
<keyword evidence="3" id="KW-1185">Reference proteome</keyword>
<proteinExistence type="predicted"/>
<sequence>MGSIKAPSLCFHLQLHTLHLPKTKDNCKPFYISLKSPLWIITSPHSHRNPCQFPVSMASPKIPLYPVSHRPTSSLYQVQKTLSRSISENIVVSLVAALLFLGSFGVNARVSLAQPVQASNSRATMMNDRKDSQMGSIEAEEMYEKLLQKEPQNVEVLKVVVYSKMRRGQTKDALKYVGRLVEIDPEEIEWKLLEAFCYEMMGQLSNAKMLFTEILKENPLLVRALHGLAMVMHKNVEGHAVFEMLNKALQLARQGRRTTEERNIIILMAQMHLLQGDLKEALKRFEDLVNENPRDFRPYLFQGIIYSLLDRKDEAAEHFKTYQSLVPEEFPQRRFLDDLVMAAKPKSRELLQKELEVELSCRK</sequence>
<dbReference type="EMBL" id="JAIWQS010000002">
    <property type="protein sequence ID" value="KAJ8771337.1"/>
    <property type="molecule type" value="Genomic_DNA"/>
</dbReference>
<organism evidence="2 3">
    <name type="scientific">Erythroxylum novogranatense</name>
    <dbReference type="NCBI Taxonomy" id="1862640"/>
    <lineage>
        <taxon>Eukaryota</taxon>
        <taxon>Viridiplantae</taxon>
        <taxon>Streptophyta</taxon>
        <taxon>Embryophyta</taxon>
        <taxon>Tracheophyta</taxon>
        <taxon>Spermatophyta</taxon>
        <taxon>Magnoliopsida</taxon>
        <taxon>eudicotyledons</taxon>
        <taxon>Gunneridae</taxon>
        <taxon>Pentapetalae</taxon>
        <taxon>rosids</taxon>
        <taxon>fabids</taxon>
        <taxon>Malpighiales</taxon>
        <taxon>Erythroxylaceae</taxon>
        <taxon>Erythroxylum</taxon>
    </lineage>
</organism>
<protein>
    <recommendedName>
        <fullName evidence="4">Chloroplast lumen common family protein</fullName>
    </recommendedName>
</protein>
<accession>A0AAV8TWB6</accession>
<dbReference type="InterPro" id="IPR011990">
    <property type="entry name" value="TPR-like_helical_dom_sf"/>
</dbReference>
<dbReference type="InterPro" id="IPR019734">
    <property type="entry name" value="TPR_rpt"/>
</dbReference>
<dbReference type="SUPFAM" id="SSF48452">
    <property type="entry name" value="TPR-like"/>
    <property type="match status" value="1"/>
</dbReference>
<evidence type="ECO:0000313" key="2">
    <source>
        <dbReference type="EMBL" id="KAJ8771337.1"/>
    </source>
</evidence>
<dbReference type="Gene3D" id="1.25.40.10">
    <property type="entry name" value="Tetratricopeptide repeat domain"/>
    <property type="match status" value="2"/>
</dbReference>
<dbReference type="PROSITE" id="PS50005">
    <property type="entry name" value="TPR"/>
    <property type="match status" value="1"/>
</dbReference>
<feature type="repeat" description="TPR" evidence="1">
    <location>
        <begin position="262"/>
        <end position="295"/>
    </location>
</feature>
<evidence type="ECO:0008006" key="4">
    <source>
        <dbReference type="Google" id="ProtNLM"/>
    </source>
</evidence>
<reference evidence="2 3" key="1">
    <citation type="submission" date="2021-09" db="EMBL/GenBank/DDBJ databases">
        <title>Genomic insights and catalytic innovation underlie evolution of tropane alkaloids biosynthesis.</title>
        <authorList>
            <person name="Wang Y.-J."/>
            <person name="Tian T."/>
            <person name="Huang J.-P."/>
            <person name="Huang S.-X."/>
        </authorList>
    </citation>
    <scope>NUCLEOTIDE SEQUENCE [LARGE SCALE GENOMIC DNA]</scope>
    <source>
        <strain evidence="2">KIB-2018</strain>
        <tissue evidence="2">Leaf</tissue>
    </source>
</reference>
<dbReference type="Pfam" id="PF14559">
    <property type="entry name" value="TPR_19"/>
    <property type="match status" value="1"/>
</dbReference>
<dbReference type="AlphaFoldDB" id="A0AAV8TWB6"/>
<evidence type="ECO:0000256" key="1">
    <source>
        <dbReference type="PROSITE-ProRule" id="PRU00339"/>
    </source>
</evidence>